<gene>
    <name evidence="2" type="ORF">CN491_17770</name>
</gene>
<feature type="signal peptide" evidence="1">
    <location>
        <begin position="1"/>
        <end position="29"/>
    </location>
</feature>
<proteinExistence type="predicted"/>
<evidence type="ECO:0000256" key="1">
    <source>
        <dbReference type="SAM" id="SignalP"/>
    </source>
</evidence>
<reference evidence="2 3" key="1">
    <citation type="submission" date="2017-09" db="EMBL/GenBank/DDBJ databases">
        <title>Large-scale bioinformatics analysis of Bacillus genomes uncovers conserved roles of natural products in bacterial physiology.</title>
        <authorList>
            <consortium name="Agbiome Team Llc"/>
            <person name="Bleich R.M."/>
            <person name="Grubbs K.J."/>
            <person name="Santa Maria K.C."/>
            <person name="Allen S.E."/>
            <person name="Farag S."/>
            <person name="Shank E.A."/>
            <person name="Bowers A."/>
        </authorList>
    </citation>
    <scope>NUCLEOTIDE SEQUENCE [LARGE SCALE GENOMIC DNA]</scope>
    <source>
        <strain evidence="2 3">AFS002368</strain>
    </source>
</reference>
<keyword evidence="1" id="KW-0732">Signal</keyword>
<dbReference type="Gene3D" id="2.170.15.10">
    <property type="entry name" value="Proaerolysin, chain A, domain 3"/>
    <property type="match status" value="1"/>
</dbReference>
<name>A0A2A8LM92_BACCE</name>
<protein>
    <submittedName>
        <fullName evidence="2">Uncharacterized protein</fullName>
    </submittedName>
</protein>
<evidence type="ECO:0000313" key="2">
    <source>
        <dbReference type="EMBL" id="PES94224.1"/>
    </source>
</evidence>
<dbReference type="Proteomes" id="UP000220900">
    <property type="component" value="Unassembled WGS sequence"/>
</dbReference>
<dbReference type="AlphaFoldDB" id="A0A2A8LM92"/>
<evidence type="ECO:0000313" key="3">
    <source>
        <dbReference type="Proteomes" id="UP000220900"/>
    </source>
</evidence>
<dbReference type="SUPFAM" id="SSF56973">
    <property type="entry name" value="Aerolisin/ETX pore-forming domain"/>
    <property type="match status" value="1"/>
</dbReference>
<feature type="chain" id="PRO_5012066350" evidence="1">
    <location>
        <begin position="30"/>
        <end position="326"/>
    </location>
</feature>
<dbReference type="RefSeq" id="WP_098268663.1">
    <property type="nucleotide sequence ID" value="NZ_JAVIVZ010000001.1"/>
</dbReference>
<sequence>MKLKVLATTGLALTLGLTSIGTSVTPTYAAESSSSYQWQWDTTGQRTAHTYKDVYSSNNMFKFASFDTTGFKITSQEKTLKSIDFAINDNSGNPDASTRKAPTKTYSTTDSMTFNASTEVSVGAEMSASAKIPGIAEVTSKITTGFKASAGFSKLSSETKTLSYGGDDLVAKPHQVLRVDYFLEELNTTGTMNTGTRITEIGDNFAFTSVTAIWGPEAYKHRELTVPGHLTGEQVYNQFKSIEELNQTNDIVLRTADQTIVALTLIRKGEFSKHFFIDEVAKTVSTVGTQASFDGVSGTGLTAKTSVIDPATNAKTVIAEEQIQQP</sequence>
<accession>A0A2A8LM92</accession>
<dbReference type="EMBL" id="NTZF01000019">
    <property type="protein sequence ID" value="PES94224.1"/>
    <property type="molecule type" value="Genomic_DNA"/>
</dbReference>
<comment type="caution">
    <text evidence="2">The sequence shown here is derived from an EMBL/GenBank/DDBJ whole genome shotgun (WGS) entry which is preliminary data.</text>
</comment>
<organism evidence="2 3">
    <name type="scientific">Bacillus cereus</name>
    <dbReference type="NCBI Taxonomy" id="1396"/>
    <lineage>
        <taxon>Bacteria</taxon>
        <taxon>Bacillati</taxon>
        <taxon>Bacillota</taxon>
        <taxon>Bacilli</taxon>
        <taxon>Bacillales</taxon>
        <taxon>Bacillaceae</taxon>
        <taxon>Bacillus</taxon>
        <taxon>Bacillus cereus group</taxon>
    </lineage>
</organism>